<feature type="compositionally biased region" description="Acidic residues" evidence="3">
    <location>
        <begin position="339"/>
        <end position="364"/>
    </location>
</feature>
<dbReference type="InterPro" id="IPR038538">
    <property type="entry name" value="MTERF_sf"/>
</dbReference>
<organism evidence="4 5">
    <name type="scientific">Chiloscyllium punctatum</name>
    <name type="common">Brownbanded bambooshark</name>
    <name type="synonym">Hemiscyllium punctatum</name>
    <dbReference type="NCBI Taxonomy" id="137246"/>
    <lineage>
        <taxon>Eukaryota</taxon>
        <taxon>Metazoa</taxon>
        <taxon>Chordata</taxon>
        <taxon>Craniata</taxon>
        <taxon>Vertebrata</taxon>
        <taxon>Chondrichthyes</taxon>
        <taxon>Elasmobranchii</taxon>
        <taxon>Galeomorphii</taxon>
        <taxon>Galeoidea</taxon>
        <taxon>Orectolobiformes</taxon>
        <taxon>Hemiscylliidae</taxon>
        <taxon>Chiloscyllium</taxon>
    </lineage>
</organism>
<dbReference type="GO" id="GO:0003676">
    <property type="term" value="F:nucleic acid binding"/>
    <property type="evidence" value="ECO:0007669"/>
    <property type="project" value="InterPro"/>
</dbReference>
<comment type="similarity">
    <text evidence="1">Belongs to the mTERF family.</text>
</comment>
<evidence type="ECO:0000313" key="4">
    <source>
        <dbReference type="EMBL" id="GCC33866.1"/>
    </source>
</evidence>
<gene>
    <name evidence="4" type="ORF">chiPu_0012337</name>
</gene>
<evidence type="ECO:0000256" key="2">
    <source>
        <dbReference type="ARBA" id="ARBA00022946"/>
    </source>
</evidence>
<dbReference type="PANTHER" id="PTHR13068">
    <property type="entry name" value="CGI-12 PROTEIN-RELATED"/>
    <property type="match status" value="1"/>
</dbReference>
<evidence type="ECO:0000313" key="5">
    <source>
        <dbReference type="Proteomes" id="UP000287033"/>
    </source>
</evidence>
<keyword evidence="5" id="KW-1185">Reference proteome</keyword>
<dbReference type="AlphaFoldDB" id="A0A401SU25"/>
<protein>
    <recommendedName>
        <fullName evidence="6">Mitochondrial transcription termination factor 4</fullName>
    </recommendedName>
</protein>
<dbReference type="EMBL" id="BEZZ01000549">
    <property type="protein sequence ID" value="GCC33866.1"/>
    <property type="molecule type" value="Genomic_DNA"/>
</dbReference>
<sequence length="370" mass="41865">MRGRLKEVAQQAVSLHCQLHRIQAPVRYWPLCTTLERHNAQNAGAWTYTSRGFHKAGISRQSEKTSSDSLSAAKISSEVLETLRQTAAKHFGKSAMDASGLESVIESILKLGLNQAQLKQLLTLNPKIAVQPPQRSLAALNALNLLGLNPSNIIKILEKCPDLLGAKAHQLQPLIENLQKYGLGEGSLQRVLVHSPQILNLSAKQVNNTVRFFKDKCVFTAAQITEILRTSPNVLFEKFEELEYKFQYAYFRMGIKQSEIAKSALFRVSLEELKQRHIFLERLGLYQTPDKKGQTQIVNPKLKDVISTSEDHFLAKVARSTHEEFDIFKKLLSCEEIEKEELESSEWGDEEELEKDDSSEEDDGPLQRNR</sequence>
<comment type="caution">
    <text evidence="4">The sequence shown here is derived from an EMBL/GenBank/DDBJ whole genome shotgun (WGS) entry which is preliminary data.</text>
</comment>
<proteinExistence type="inferred from homology"/>
<keyword evidence="2" id="KW-0809">Transit peptide</keyword>
<feature type="region of interest" description="Disordered" evidence="3">
    <location>
        <begin position="339"/>
        <end position="370"/>
    </location>
</feature>
<dbReference type="PANTHER" id="PTHR13068:SF173">
    <property type="entry name" value="EMB|CAB62602.1"/>
    <property type="match status" value="1"/>
</dbReference>
<dbReference type="Proteomes" id="UP000287033">
    <property type="component" value="Unassembled WGS sequence"/>
</dbReference>
<accession>A0A401SU25</accession>
<evidence type="ECO:0000256" key="3">
    <source>
        <dbReference type="SAM" id="MobiDB-lite"/>
    </source>
</evidence>
<dbReference type="OMA" id="QAEMVKC"/>
<dbReference type="STRING" id="137246.A0A401SU25"/>
<dbReference type="SMART" id="SM00733">
    <property type="entry name" value="Mterf"/>
    <property type="match status" value="4"/>
</dbReference>
<evidence type="ECO:0000256" key="1">
    <source>
        <dbReference type="ARBA" id="ARBA00007692"/>
    </source>
</evidence>
<dbReference type="Gene3D" id="1.25.70.10">
    <property type="entry name" value="Transcription termination factor 3, mitochondrial"/>
    <property type="match status" value="1"/>
</dbReference>
<reference evidence="4 5" key="1">
    <citation type="journal article" date="2018" name="Nat. Ecol. Evol.">
        <title>Shark genomes provide insights into elasmobranch evolution and the origin of vertebrates.</title>
        <authorList>
            <person name="Hara Y"/>
            <person name="Yamaguchi K"/>
            <person name="Onimaru K"/>
            <person name="Kadota M"/>
            <person name="Koyanagi M"/>
            <person name="Keeley SD"/>
            <person name="Tatsumi K"/>
            <person name="Tanaka K"/>
            <person name="Motone F"/>
            <person name="Kageyama Y"/>
            <person name="Nozu R"/>
            <person name="Adachi N"/>
            <person name="Nishimura O"/>
            <person name="Nakagawa R"/>
            <person name="Tanegashima C"/>
            <person name="Kiyatake I"/>
            <person name="Matsumoto R"/>
            <person name="Murakumo K"/>
            <person name="Nishida K"/>
            <person name="Terakita A"/>
            <person name="Kuratani S"/>
            <person name="Sato K"/>
            <person name="Hyodo S Kuraku.S."/>
        </authorList>
    </citation>
    <scope>NUCLEOTIDE SEQUENCE [LARGE SCALE GENOMIC DNA]</scope>
</reference>
<dbReference type="InterPro" id="IPR003690">
    <property type="entry name" value="MTERF"/>
</dbReference>
<name>A0A401SU25_CHIPU</name>
<evidence type="ECO:0008006" key="6">
    <source>
        <dbReference type="Google" id="ProtNLM"/>
    </source>
</evidence>
<dbReference type="OrthoDB" id="9991972at2759"/>
<dbReference type="Pfam" id="PF02536">
    <property type="entry name" value="mTERF"/>
    <property type="match status" value="1"/>
</dbReference>